<dbReference type="AlphaFoldDB" id="A0A401SST2"/>
<evidence type="ECO:0000313" key="3">
    <source>
        <dbReference type="EMBL" id="GCC33474.1"/>
    </source>
</evidence>
<reference evidence="3 4" key="1">
    <citation type="journal article" date="2018" name="Nat. Ecol. Evol.">
        <title>Shark genomes provide insights into elasmobranch evolution and the origin of vertebrates.</title>
        <authorList>
            <person name="Hara Y"/>
            <person name="Yamaguchi K"/>
            <person name="Onimaru K"/>
            <person name="Kadota M"/>
            <person name="Koyanagi M"/>
            <person name="Keeley SD"/>
            <person name="Tatsumi K"/>
            <person name="Tanaka K"/>
            <person name="Motone F"/>
            <person name="Kageyama Y"/>
            <person name="Nozu R"/>
            <person name="Adachi N"/>
            <person name="Nishimura O"/>
            <person name="Nakagawa R"/>
            <person name="Tanegashima C"/>
            <person name="Kiyatake I"/>
            <person name="Matsumoto R"/>
            <person name="Murakumo K"/>
            <person name="Nishida K"/>
            <person name="Terakita A"/>
            <person name="Kuratani S"/>
            <person name="Sato K"/>
            <person name="Hyodo S Kuraku.S."/>
        </authorList>
    </citation>
    <scope>NUCLEOTIDE SEQUENCE [LARGE SCALE GENOMIC DNA]</scope>
</reference>
<evidence type="ECO:0000256" key="2">
    <source>
        <dbReference type="ARBA" id="ARBA00022691"/>
    </source>
</evidence>
<organism evidence="3 4">
    <name type="scientific">Chiloscyllium punctatum</name>
    <name type="common">Brownbanded bambooshark</name>
    <name type="synonym">Hemiscyllium punctatum</name>
    <dbReference type="NCBI Taxonomy" id="137246"/>
    <lineage>
        <taxon>Eukaryota</taxon>
        <taxon>Metazoa</taxon>
        <taxon>Chordata</taxon>
        <taxon>Craniata</taxon>
        <taxon>Vertebrata</taxon>
        <taxon>Chondrichthyes</taxon>
        <taxon>Elasmobranchii</taxon>
        <taxon>Galeomorphii</taxon>
        <taxon>Galeoidea</taxon>
        <taxon>Orectolobiformes</taxon>
        <taxon>Hemiscylliidae</taxon>
        <taxon>Chiloscyllium</taxon>
    </lineage>
</organism>
<dbReference type="GO" id="GO:0008168">
    <property type="term" value="F:methyltransferase activity"/>
    <property type="evidence" value="ECO:0007669"/>
    <property type="project" value="UniProtKB-KW"/>
</dbReference>
<dbReference type="GO" id="GO:0032259">
    <property type="term" value="P:methylation"/>
    <property type="evidence" value="ECO:0007669"/>
    <property type="project" value="UniProtKB-KW"/>
</dbReference>
<dbReference type="GO" id="GO:0032991">
    <property type="term" value="C:protein-containing complex"/>
    <property type="evidence" value="ECO:0007669"/>
    <property type="project" value="TreeGrafter"/>
</dbReference>
<dbReference type="GO" id="GO:0005829">
    <property type="term" value="C:cytosol"/>
    <property type="evidence" value="ECO:0007669"/>
    <property type="project" value="TreeGrafter"/>
</dbReference>
<dbReference type="Pfam" id="PF10294">
    <property type="entry name" value="Methyltransf_16"/>
    <property type="match status" value="1"/>
</dbReference>
<dbReference type="Proteomes" id="UP000287033">
    <property type="component" value="Unassembled WGS sequence"/>
</dbReference>
<dbReference type="PANTHER" id="PTHR14614">
    <property type="entry name" value="HEPATOCELLULAR CARCINOMA-ASSOCIATED ANTIGEN"/>
    <property type="match status" value="1"/>
</dbReference>
<dbReference type="EMBL" id="BEZZ01000518">
    <property type="protein sequence ID" value="GCC33474.1"/>
    <property type="molecule type" value="Genomic_DNA"/>
</dbReference>
<dbReference type="PANTHER" id="PTHR14614:SF5">
    <property type="entry name" value="EEF1A LYSINE METHYLTRANSFERASE 3"/>
    <property type="match status" value="1"/>
</dbReference>
<dbReference type="SUPFAM" id="SSF53335">
    <property type="entry name" value="S-adenosyl-L-methionine-dependent methyltransferases"/>
    <property type="match status" value="1"/>
</dbReference>
<proteinExistence type="predicted"/>
<keyword evidence="1" id="KW-0808">Transferase</keyword>
<sequence length="226" mass="25566">MSESKIASVLKKPMTEVFTEADNFKYKLFYPVCGFLLEIALKPIVNTEFGTMVWNAGLGLCQYFEEQKMDFSHKKVIELGAGTGILSILTVLLGGDVTITDNPQLLQQIELNVSANIPSSMKSRVQIRALSWGLDQSQFPSDYDYILGGDIVYNRSSLPLILKTLQHLCNESTVIYFASTMSISRELITSSYRTLFQYFDSDLVCRYENVDVNLYRMTKKKSQTQG</sequence>
<keyword evidence="1" id="KW-0489">Methyltransferase</keyword>
<keyword evidence="2" id="KW-0949">S-adenosyl-L-methionine</keyword>
<name>A0A401SST2_CHIPU</name>
<keyword evidence="4" id="KW-1185">Reference proteome</keyword>
<dbReference type="OMA" id="FETELVC"/>
<dbReference type="Gene3D" id="3.40.50.150">
    <property type="entry name" value="Vaccinia Virus protein VP39"/>
    <property type="match status" value="1"/>
</dbReference>
<protein>
    <recommendedName>
        <fullName evidence="5">Methyltransferase small domain-containing protein</fullName>
    </recommendedName>
</protein>
<comment type="caution">
    <text evidence="3">The sequence shown here is derived from an EMBL/GenBank/DDBJ whole genome shotgun (WGS) entry which is preliminary data.</text>
</comment>
<dbReference type="InterPro" id="IPR019410">
    <property type="entry name" value="Methyltransf_16"/>
</dbReference>
<dbReference type="STRING" id="137246.A0A401SST2"/>
<gene>
    <name evidence="3" type="ORF">chiPu_0011943</name>
</gene>
<evidence type="ECO:0000313" key="4">
    <source>
        <dbReference type="Proteomes" id="UP000287033"/>
    </source>
</evidence>
<accession>A0A401SST2</accession>
<evidence type="ECO:0008006" key="5">
    <source>
        <dbReference type="Google" id="ProtNLM"/>
    </source>
</evidence>
<evidence type="ECO:0000256" key="1">
    <source>
        <dbReference type="ARBA" id="ARBA00022603"/>
    </source>
</evidence>
<dbReference type="OrthoDB" id="413520at2759"/>
<dbReference type="InterPro" id="IPR029063">
    <property type="entry name" value="SAM-dependent_MTases_sf"/>
</dbReference>